<keyword evidence="1" id="KW-0812">Transmembrane</keyword>
<sequence>MFTMIAGIPAHPLFVHGSVVLIPLTALLGILWALVPRFRTLLRWPTMIGVAVSVIALILTRTTGEALVPVNEPGIHEAYANAFTVATGLMVLLLIALAVMLGRDMWAKTWGVVVRWLVAVSAVAVLVTSVLAGHSGAQLVWKDEAARIEAVLETSAS</sequence>
<protein>
    <recommendedName>
        <fullName evidence="2">DUF2231 domain-containing protein</fullName>
    </recommendedName>
</protein>
<keyword evidence="4" id="KW-1185">Reference proteome</keyword>
<dbReference type="Pfam" id="PF09990">
    <property type="entry name" value="DUF2231"/>
    <property type="match status" value="1"/>
</dbReference>
<gene>
    <name evidence="3" type="ORF">QP027_01170</name>
</gene>
<keyword evidence="1" id="KW-1133">Transmembrane helix</keyword>
<feature type="transmembrane region" description="Helical" evidence="1">
    <location>
        <begin position="79"/>
        <end position="101"/>
    </location>
</feature>
<feature type="transmembrane region" description="Helical" evidence="1">
    <location>
        <begin position="113"/>
        <end position="132"/>
    </location>
</feature>
<evidence type="ECO:0000313" key="3">
    <source>
        <dbReference type="EMBL" id="WIM68042.1"/>
    </source>
</evidence>
<dbReference type="InterPro" id="IPR019251">
    <property type="entry name" value="DUF2231_TM"/>
</dbReference>
<dbReference type="RefSeq" id="WP_284825365.1">
    <property type="nucleotide sequence ID" value="NZ_CP126969.1"/>
</dbReference>
<feature type="transmembrane region" description="Helical" evidence="1">
    <location>
        <begin position="41"/>
        <end position="59"/>
    </location>
</feature>
<accession>A0ABY8VG01</accession>
<feature type="transmembrane region" description="Helical" evidence="1">
    <location>
        <begin position="13"/>
        <end position="34"/>
    </location>
</feature>
<evidence type="ECO:0000259" key="2">
    <source>
        <dbReference type="Pfam" id="PF09990"/>
    </source>
</evidence>
<dbReference type="EMBL" id="CP126969">
    <property type="protein sequence ID" value="WIM68042.1"/>
    <property type="molecule type" value="Genomic_DNA"/>
</dbReference>
<reference evidence="3 4" key="1">
    <citation type="submission" date="2023-05" db="EMBL/GenBank/DDBJ databases">
        <title>Corynebacterium suedekumii sp. nov. and Corynebacterium breve sp. nov. isolated from raw cow's milk.</title>
        <authorList>
            <person name="Baer M.K."/>
            <person name="Mehl L."/>
            <person name="Hellmuth R."/>
            <person name="Marke G."/>
            <person name="Lipski A."/>
        </authorList>
    </citation>
    <scope>NUCLEOTIDE SEQUENCE [LARGE SCALE GENOMIC DNA]</scope>
    <source>
        <strain evidence="3 4">R4</strain>
    </source>
</reference>
<dbReference type="Proteomes" id="UP001225598">
    <property type="component" value="Chromosome"/>
</dbReference>
<keyword evidence="1" id="KW-0472">Membrane</keyword>
<feature type="domain" description="DUF2231" evidence="2">
    <location>
        <begin position="7"/>
        <end position="144"/>
    </location>
</feature>
<proteinExistence type="predicted"/>
<name>A0ABY8VG01_9CORY</name>
<evidence type="ECO:0000256" key="1">
    <source>
        <dbReference type="SAM" id="Phobius"/>
    </source>
</evidence>
<organism evidence="3 4">
    <name type="scientific">Corynebacterium breve</name>
    <dbReference type="NCBI Taxonomy" id="3049799"/>
    <lineage>
        <taxon>Bacteria</taxon>
        <taxon>Bacillati</taxon>
        <taxon>Actinomycetota</taxon>
        <taxon>Actinomycetes</taxon>
        <taxon>Mycobacteriales</taxon>
        <taxon>Corynebacteriaceae</taxon>
        <taxon>Corynebacterium</taxon>
    </lineage>
</organism>
<evidence type="ECO:0000313" key="4">
    <source>
        <dbReference type="Proteomes" id="UP001225598"/>
    </source>
</evidence>